<sequence length="646" mass="73471">MMPLLRTAQKRSGIGEVDIEGDKAENDRTNALKAISQIAVSLGKNLGQNYSQQVNDTCNLILQEHEGIFSPIRQATVTMVEVIEYCCTETCGENQIQKYQQQQREEEIQLTLQQAYNPQVEFSKIKFQTDVRLQLLMKWLPHIMRSMNRNDFISSDRCVSSRSVKRLLDLVKPQNATTLKIANEKLLNGYTTLIPLPSSLSNQQQQQQQQHQQQQQIQLPSITVQESDLLPLNPLQVATWIKSQILQCIQRRNQLINKFNTGDKEAGIGIEEQDDFDDIEVEDATLSMLVQTCQTMFVIFGEQFMEGFSIIEPIALQFLGKKMDEGLNTDTLVVSTQKKINSNIQTSAFETMLGLFIMYFTLQYGGELSLQKVQTYLPFFIHFAKPSPEELQSINQQQQQQLQQQEEDNDDDDNDFDADILLLDKTHYIPQMLLNAYCGIGICAERLALQNQHALFAPFTAEVIQELIFACENRLVHNNIQDEIEAHDSAVGALLRVIVHQMQSVQSLGPNSLSAAKNIWFKQLPIMYDVDEGRFAHEVLCMLIEAGDETVVTKEVIQVMQQSSQQQQQGQINSGIQLTAENVPSELFRLFSVILQVIRTPFVNSITDVKLINIERGIRRALPDSLLEKIWVALTDKRKAELAGIF</sequence>
<dbReference type="InterPro" id="IPR011989">
    <property type="entry name" value="ARM-like"/>
</dbReference>
<feature type="compositionally biased region" description="Low complexity" evidence="1">
    <location>
        <begin position="392"/>
        <end position="404"/>
    </location>
</feature>
<evidence type="ECO:0000256" key="1">
    <source>
        <dbReference type="SAM" id="MobiDB-lite"/>
    </source>
</evidence>
<dbReference type="EMBL" id="SNRW01005374">
    <property type="protein sequence ID" value="KAA6385193.1"/>
    <property type="molecule type" value="Genomic_DNA"/>
</dbReference>
<accession>A0A5J4VS98</accession>
<dbReference type="Proteomes" id="UP000324800">
    <property type="component" value="Unassembled WGS sequence"/>
</dbReference>
<dbReference type="PANTHER" id="PTHR10019">
    <property type="entry name" value="SNF5"/>
    <property type="match status" value="1"/>
</dbReference>
<dbReference type="Gene3D" id="1.25.10.10">
    <property type="entry name" value="Leucine-rich Repeat Variant"/>
    <property type="match status" value="1"/>
</dbReference>
<dbReference type="AlphaFoldDB" id="A0A5J4VS98"/>
<name>A0A5J4VS98_9EUKA</name>
<evidence type="ECO:0000313" key="3">
    <source>
        <dbReference type="Proteomes" id="UP000324800"/>
    </source>
</evidence>
<proteinExistence type="predicted"/>
<gene>
    <name evidence="2" type="ORF">EZS28_019280</name>
</gene>
<feature type="compositionally biased region" description="Acidic residues" evidence="1">
    <location>
        <begin position="405"/>
        <end position="416"/>
    </location>
</feature>
<reference evidence="2 3" key="1">
    <citation type="submission" date="2019-03" db="EMBL/GenBank/DDBJ databases">
        <title>Single cell metagenomics reveals metabolic interactions within the superorganism composed of flagellate Streblomastix strix and complex community of Bacteroidetes bacteria on its surface.</title>
        <authorList>
            <person name="Treitli S.C."/>
            <person name="Kolisko M."/>
            <person name="Husnik F."/>
            <person name="Keeling P."/>
            <person name="Hampl V."/>
        </authorList>
    </citation>
    <scope>NUCLEOTIDE SEQUENCE [LARGE SCALE GENOMIC DNA]</scope>
    <source>
        <strain evidence="2">ST1C</strain>
    </source>
</reference>
<protein>
    <submittedName>
        <fullName evidence="2">Uncharacterized protein</fullName>
    </submittedName>
</protein>
<organism evidence="2 3">
    <name type="scientific">Streblomastix strix</name>
    <dbReference type="NCBI Taxonomy" id="222440"/>
    <lineage>
        <taxon>Eukaryota</taxon>
        <taxon>Metamonada</taxon>
        <taxon>Preaxostyla</taxon>
        <taxon>Oxymonadida</taxon>
        <taxon>Streblomastigidae</taxon>
        <taxon>Streblomastix</taxon>
    </lineage>
</organism>
<feature type="region of interest" description="Disordered" evidence="1">
    <location>
        <begin position="392"/>
        <end position="416"/>
    </location>
</feature>
<evidence type="ECO:0000313" key="2">
    <source>
        <dbReference type="EMBL" id="KAA6385193.1"/>
    </source>
</evidence>
<comment type="caution">
    <text evidence="2">The sequence shown here is derived from an EMBL/GenBank/DDBJ whole genome shotgun (WGS) entry which is preliminary data.</text>
</comment>